<dbReference type="PANTHER" id="PTHR44846">
    <property type="entry name" value="MANNOSYL-D-GLYCERATE TRANSPORT/METABOLISM SYSTEM REPRESSOR MNGR-RELATED"/>
    <property type="match status" value="1"/>
</dbReference>
<dbReference type="EMBL" id="JACHDO010000001">
    <property type="protein sequence ID" value="MBB5494581.1"/>
    <property type="molecule type" value="Genomic_DNA"/>
</dbReference>
<accession>A0A840WNJ9</accession>
<dbReference type="SUPFAM" id="SSF46689">
    <property type="entry name" value="Homeodomain-like"/>
    <property type="match status" value="1"/>
</dbReference>
<organism evidence="7 8">
    <name type="scientific">Nocardiopsis metallicus</name>
    <dbReference type="NCBI Taxonomy" id="179819"/>
    <lineage>
        <taxon>Bacteria</taxon>
        <taxon>Bacillati</taxon>
        <taxon>Actinomycetota</taxon>
        <taxon>Actinomycetes</taxon>
        <taxon>Streptosporangiales</taxon>
        <taxon>Nocardiopsidaceae</taxon>
        <taxon>Nocardiopsis</taxon>
    </lineage>
</organism>
<feature type="domain" description="HTH gntR-type" evidence="5">
    <location>
        <begin position="4"/>
        <end position="72"/>
    </location>
</feature>
<dbReference type="InterPro" id="IPR036388">
    <property type="entry name" value="WH-like_DNA-bd_sf"/>
</dbReference>
<protein>
    <submittedName>
        <fullName evidence="7">AcrR family transcriptional regulator</fullName>
    </submittedName>
</protein>
<evidence type="ECO:0000256" key="3">
    <source>
        <dbReference type="ARBA" id="ARBA00023163"/>
    </source>
</evidence>
<dbReference type="InterPro" id="IPR036390">
    <property type="entry name" value="WH_DNA-bd_sf"/>
</dbReference>
<evidence type="ECO:0000256" key="2">
    <source>
        <dbReference type="ARBA" id="ARBA00023125"/>
    </source>
</evidence>
<sequence>MEPEAPYLRIAAEIRDRVARGELRPGDRVPSTREIHREWGVAMATATKVIAHLRDEGLVSTQPGVGTLVRQSRLVPVPREREPGSAPPALTRELIVRTALALADSDGLEGAAPRRVAVALGVPTKELHRHVRGREDLLTAMLDAVFDEEPWPLGPPAHWRDRLELSAHRTWRMFQRHPWAAPLLSMTRPHLSRSAIAFSEFSLGPLARLGLDADEVMSINLTLTGYVRGTAMSLQPERRAEQDTDLTADEWMDTQTGRLAELVASGHYPGLRYVSAHGFDYDLDALFEYGLQRLLDGAEARIRELGLLPEG</sequence>
<dbReference type="Gene3D" id="1.10.10.60">
    <property type="entry name" value="Homeodomain-like"/>
    <property type="match status" value="1"/>
</dbReference>
<name>A0A840WNJ9_9ACTN</name>
<feature type="domain" description="HTH tetR-type" evidence="6">
    <location>
        <begin position="89"/>
        <end position="149"/>
    </location>
</feature>
<dbReference type="GO" id="GO:0003677">
    <property type="term" value="F:DNA binding"/>
    <property type="evidence" value="ECO:0007669"/>
    <property type="project" value="UniProtKB-UniRule"/>
</dbReference>
<dbReference type="SMART" id="SM00345">
    <property type="entry name" value="HTH_GNTR"/>
    <property type="match status" value="1"/>
</dbReference>
<proteinExistence type="predicted"/>
<keyword evidence="1" id="KW-0805">Transcription regulation</keyword>
<dbReference type="PROSITE" id="PS50949">
    <property type="entry name" value="HTH_GNTR"/>
    <property type="match status" value="1"/>
</dbReference>
<gene>
    <name evidence="7" type="ORF">HNR07_005718</name>
</gene>
<evidence type="ECO:0000256" key="1">
    <source>
        <dbReference type="ARBA" id="ARBA00023015"/>
    </source>
</evidence>
<dbReference type="AlphaFoldDB" id="A0A840WNJ9"/>
<dbReference type="Proteomes" id="UP000579647">
    <property type="component" value="Unassembled WGS sequence"/>
</dbReference>
<dbReference type="PANTHER" id="PTHR44846:SF17">
    <property type="entry name" value="GNTR-FAMILY TRANSCRIPTIONAL REGULATOR"/>
    <property type="match status" value="1"/>
</dbReference>
<evidence type="ECO:0000313" key="7">
    <source>
        <dbReference type="EMBL" id="MBB5494581.1"/>
    </source>
</evidence>
<keyword evidence="3" id="KW-0804">Transcription</keyword>
<evidence type="ECO:0000256" key="4">
    <source>
        <dbReference type="PROSITE-ProRule" id="PRU00335"/>
    </source>
</evidence>
<dbReference type="GO" id="GO:0045892">
    <property type="term" value="P:negative regulation of DNA-templated transcription"/>
    <property type="evidence" value="ECO:0007669"/>
    <property type="project" value="InterPro"/>
</dbReference>
<dbReference type="InterPro" id="IPR004111">
    <property type="entry name" value="Repressor_TetR_C"/>
</dbReference>
<reference evidence="7 8" key="1">
    <citation type="submission" date="2020-08" db="EMBL/GenBank/DDBJ databases">
        <title>Sequencing the genomes of 1000 actinobacteria strains.</title>
        <authorList>
            <person name="Klenk H.-P."/>
        </authorList>
    </citation>
    <scope>NUCLEOTIDE SEQUENCE [LARGE SCALE GENOMIC DNA]</scope>
    <source>
        <strain evidence="7 8">DSM 44598</strain>
    </source>
</reference>
<dbReference type="InterPro" id="IPR001647">
    <property type="entry name" value="HTH_TetR"/>
</dbReference>
<dbReference type="InterPro" id="IPR050679">
    <property type="entry name" value="Bact_HTH_transcr_reg"/>
</dbReference>
<evidence type="ECO:0000313" key="8">
    <source>
        <dbReference type="Proteomes" id="UP000579647"/>
    </source>
</evidence>
<dbReference type="Pfam" id="PF02909">
    <property type="entry name" value="TetR_C_1"/>
    <property type="match status" value="1"/>
</dbReference>
<dbReference type="Gene3D" id="1.10.357.10">
    <property type="entry name" value="Tetracycline Repressor, domain 2"/>
    <property type="match status" value="1"/>
</dbReference>
<dbReference type="CDD" id="cd07377">
    <property type="entry name" value="WHTH_GntR"/>
    <property type="match status" value="1"/>
</dbReference>
<evidence type="ECO:0000259" key="5">
    <source>
        <dbReference type="PROSITE" id="PS50949"/>
    </source>
</evidence>
<keyword evidence="8" id="KW-1185">Reference proteome</keyword>
<dbReference type="InterPro" id="IPR036271">
    <property type="entry name" value="Tet_transcr_reg_TetR-rel_C_sf"/>
</dbReference>
<evidence type="ECO:0000259" key="6">
    <source>
        <dbReference type="PROSITE" id="PS50977"/>
    </source>
</evidence>
<dbReference type="PROSITE" id="PS50977">
    <property type="entry name" value="HTH_TETR_2"/>
    <property type="match status" value="1"/>
</dbReference>
<dbReference type="SUPFAM" id="SSF46785">
    <property type="entry name" value="Winged helix' DNA-binding domain"/>
    <property type="match status" value="1"/>
</dbReference>
<comment type="caution">
    <text evidence="7">The sequence shown here is derived from an EMBL/GenBank/DDBJ whole genome shotgun (WGS) entry which is preliminary data.</text>
</comment>
<dbReference type="InterPro" id="IPR000524">
    <property type="entry name" value="Tscrpt_reg_HTH_GntR"/>
</dbReference>
<feature type="DNA-binding region" description="H-T-H motif" evidence="4">
    <location>
        <begin position="112"/>
        <end position="131"/>
    </location>
</feature>
<dbReference type="GO" id="GO:0003700">
    <property type="term" value="F:DNA-binding transcription factor activity"/>
    <property type="evidence" value="ECO:0007669"/>
    <property type="project" value="InterPro"/>
</dbReference>
<dbReference type="InterPro" id="IPR009057">
    <property type="entry name" value="Homeodomain-like_sf"/>
</dbReference>
<dbReference type="Gene3D" id="1.10.10.10">
    <property type="entry name" value="Winged helix-like DNA-binding domain superfamily/Winged helix DNA-binding domain"/>
    <property type="match status" value="1"/>
</dbReference>
<dbReference type="Pfam" id="PF00392">
    <property type="entry name" value="GntR"/>
    <property type="match status" value="1"/>
</dbReference>
<dbReference type="RefSeq" id="WP_184368266.1">
    <property type="nucleotide sequence ID" value="NZ_BAAAKM010000091.1"/>
</dbReference>
<keyword evidence="2 4" id="KW-0238">DNA-binding</keyword>
<dbReference type="SUPFAM" id="SSF48498">
    <property type="entry name" value="Tetracyclin repressor-like, C-terminal domain"/>
    <property type="match status" value="1"/>
</dbReference>